<keyword evidence="3" id="KW-1185">Reference proteome</keyword>
<dbReference type="Proteomes" id="UP000249829">
    <property type="component" value="Unassembled WGS sequence"/>
</dbReference>
<dbReference type="EMBL" id="KZ825227">
    <property type="protein sequence ID" value="PYI13908.1"/>
    <property type="molecule type" value="Genomic_DNA"/>
</dbReference>
<dbReference type="InterPro" id="IPR002110">
    <property type="entry name" value="Ankyrin_rpt"/>
</dbReference>
<proteinExistence type="predicted"/>
<gene>
    <name evidence="2" type="ORF">BO99DRAFT_437864</name>
</gene>
<reference evidence="2 3" key="1">
    <citation type="submission" date="2018-02" db="EMBL/GenBank/DDBJ databases">
        <title>The genomes of Aspergillus section Nigri reveals drivers in fungal speciation.</title>
        <authorList>
            <consortium name="DOE Joint Genome Institute"/>
            <person name="Vesth T.C."/>
            <person name="Nybo J."/>
            <person name="Theobald S."/>
            <person name="Brandl J."/>
            <person name="Frisvad J.C."/>
            <person name="Nielsen K.F."/>
            <person name="Lyhne E.K."/>
            <person name="Kogle M.E."/>
            <person name="Kuo A."/>
            <person name="Riley R."/>
            <person name="Clum A."/>
            <person name="Nolan M."/>
            <person name="Lipzen A."/>
            <person name="Salamov A."/>
            <person name="Henrissat B."/>
            <person name="Wiebenga A."/>
            <person name="De vries R.P."/>
            <person name="Grigoriev I.V."/>
            <person name="Mortensen U.H."/>
            <person name="Andersen M.R."/>
            <person name="Baker S.E."/>
        </authorList>
    </citation>
    <scope>NUCLEOTIDE SEQUENCE [LARGE SCALE GENOMIC DNA]</scope>
    <source>
        <strain evidence="2 3">CBS 115571</strain>
    </source>
</reference>
<organism evidence="2 3">
    <name type="scientific">Aspergillus violaceofuscus (strain CBS 115571)</name>
    <dbReference type="NCBI Taxonomy" id="1450538"/>
    <lineage>
        <taxon>Eukaryota</taxon>
        <taxon>Fungi</taxon>
        <taxon>Dikarya</taxon>
        <taxon>Ascomycota</taxon>
        <taxon>Pezizomycotina</taxon>
        <taxon>Eurotiomycetes</taxon>
        <taxon>Eurotiomycetidae</taxon>
        <taxon>Eurotiales</taxon>
        <taxon>Aspergillaceae</taxon>
        <taxon>Aspergillus</taxon>
    </lineage>
</organism>
<evidence type="ECO:0000313" key="2">
    <source>
        <dbReference type="EMBL" id="PYI13908.1"/>
    </source>
</evidence>
<dbReference type="SMART" id="SM00248">
    <property type="entry name" value="ANK"/>
    <property type="match status" value="3"/>
</dbReference>
<name>A0A2V5GS88_ASPV1</name>
<sequence length="248" mass="27237">MLYGLLTTGREEACKLLIERNVLVDCMWRLGDFMREPILRAAIQAGQLPLSWEALEHANIWPPVGEDGRSKTLEILGLAAYCGSVDIFKQILSHCAVSSDPEDPAYDIVLMSAVQGRHPETVQLFLEAGFDVNGLYPRTHEKSATLRFLAVQNPQSGDVPLMEESVTLARLLLRHGANVNLLIELPLEINDIDPFTTGRAPVERIATGARRSPSQYEVFGTTIDQGVNPRSSTTRSDALTWGTSPGLA</sequence>
<accession>A0A2V5GS88</accession>
<feature type="region of interest" description="Disordered" evidence="1">
    <location>
        <begin position="224"/>
        <end position="248"/>
    </location>
</feature>
<dbReference type="Gene3D" id="1.25.40.20">
    <property type="entry name" value="Ankyrin repeat-containing domain"/>
    <property type="match status" value="1"/>
</dbReference>
<evidence type="ECO:0000313" key="3">
    <source>
        <dbReference type="Proteomes" id="UP000249829"/>
    </source>
</evidence>
<dbReference type="SUPFAM" id="SSF48403">
    <property type="entry name" value="Ankyrin repeat"/>
    <property type="match status" value="1"/>
</dbReference>
<dbReference type="InterPro" id="IPR036770">
    <property type="entry name" value="Ankyrin_rpt-contain_sf"/>
</dbReference>
<evidence type="ECO:0000256" key="1">
    <source>
        <dbReference type="SAM" id="MobiDB-lite"/>
    </source>
</evidence>
<dbReference type="STRING" id="1450538.A0A2V5GS88"/>
<evidence type="ECO:0008006" key="4">
    <source>
        <dbReference type="Google" id="ProtNLM"/>
    </source>
</evidence>
<dbReference type="AlphaFoldDB" id="A0A2V5GS88"/>
<protein>
    <recommendedName>
        <fullName evidence="4">Ankyrin</fullName>
    </recommendedName>
</protein>